<proteinExistence type="predicted"/>
<dbReference type="GeneID" id="24817818"/>
<dbReference type="STRING" id="1577791.Mpt1_c01440"/>
<dbReference type="AlphaFoldDB" id="A0A0A7LCN4"/>
<dbReference type="RefSeq" id="WP_048111346.1">
    <property type="nucleotide sequence ID" value="NZ_CP010070.1"/>
</dbReference>
<accession>A0A0A7LCN4</accession>
<organism evidence="1 2">
    <name type="scientific">Candidatus Methanoplasma termitum</name>
    <dbReference type="NCBI Taxonomy" id="1577791"/>
    <lineage>
        <taxon>Archaea</taxon>
        <taxon>Methanobacteriati</taxon>
        <taxon>Thermoplasmatota</taxon>
        <taxon>Thermoplasmata</taxon>
        <taxon>Methanomassiliicoccales</taxon>
        <taxon>Methanomassiliicoccaceae</taxon>
        <taxon>Candidatus Methanoplasma</taxon>
    </lineage>
</organism>
<name>A0A0A7LCN4_9ARCH</name>
<reference evidence="1 2" key="1">
    <citation type="journal article" date="2014" name="Appl. Environ. Microbiol.">
        <title>Comparative Genome Analysis of 'Candidatus Methanoplasma termitum' Indicates a New Mode of Energy Metabolism in the Seventh Order of Methanogens.</title>
        <authorList>
            <person name="Lang K."/>
            <person name="Schuldes J."/>
            <person name="Klingl A."/>
            <person name="Poehlein A."/>
            <person name="Daniel R."/>
            <person name="Brune A."/>
        </authorList>
    </citation>
    <scope>NUCLEOTIDE SEQUENCE [LARGE SCALE GENOMIC DNA]</scope>
    <source>
        <strain evidence="2">Mpt1</strain>
    </source>
</reference>
<sequence>MVTPTIDDLAMRVEALEKALSVEPANIGASSRTLYAASVLTPDAKAVLEKRINDLELAKSKVSNAFTSEDISNYLGTVIDKFNSKASGGDSSVAYMVSNVDLELKAQVVREGNDFKFMSADPETRSVESMSTIKISVRAVPK</sequence>
<dbReference type="KEGG" id="mear:Mpt1_c01440"/>
<keyword evidence="2" id="KW-1185">Reference proteome</keyword>
<protein>
    <submittedName>
        <fullName evidence="1">Uncharacterized protein</fullName>
    </submittedName>
</protein>
<gene>
    <name evidence="1" type="ORF">Mpt1_c01440</name>
</gene>
<evidence type="ECO:0000313" key="1">
    <source>
        <dbReference type="EMBL" id="AIZ56047.1"/>
    </source>
</evidence>
<evidence type="ECO:0000313" key="2">
    <source>
        <dbReference type="Proteomes" id="UP000030787"/>
    </source>
</evidence>
<dbReference type="EMBL" id="CP010070">
    <property type="protein sequence ID" value="AIZ56047.1"/>
    <property type="molecule type" value="Genomic_DNA"/>
</dbReference>
<dbReference type="Proteomes" id="UP000030787">
    <property type="component" value="Chromosome"/>
</dbReference>
<dbReference type="HOGENOM" id="CLU_1811353_0_0_2"/>